<gene>
    <name evidence="1" type="ORF">NIES2135_53970</name>
</gene>
<dbReference type="Proteomes" id="UP000217895">
    <property type="component" value="Chromosome"/>
</dbReference>
<sequence>MQLSSEEQEAFTAIPTLPPLTISPLKNIMNIEEFRNQMQYLALRFPDVSAELIDAYYEFLKDISAERFTQVCKSIFCDWTEERFPAPIVFIEEAIAISHREALSRPPSPEVAIGITDSEWLAASRQFFATLPEVAAEAEPKHQRTLDDILEGMLQRFHDLKRRLIAIKWAKGCSDIEIVTDEQGNAIDLRIRNNAA</sequence>
<organism evidence="1 2">
    <name type="scientific">Leptolyngbya boryana NIES-2135</name>
    <dbReference type="NCBI Taxonomy" id="1973484"/>
    <lineage>
        <taxon>Bacteria</taxon>
        <taxon>Bacillati</taxon>
        <taxon>Cyanobacteriota</taxon>
        <taxon>Cyanophyceae</taxon>
        <taxon>Leptolyngbyales</taxon>
        <taxon>Leptolyngbyaceae</taxon>
        <taxon>Leptolyngbya group</taxon>
        <taxon>Leptolyngbya</taxon>
    </lineage>
</organism>
<dbReference type="EMBL" id="AP018203">
    <property type="protein sequence ID" value="BAY58524.1"/>
    <property type="molecule type" value="Genomic_DNA"/>
</dbReference>
<reference evidence="1 2" key="1">
    <citation type="submission" date="2017-06" db="EMBL/GenBank/DDBJ databases">
        <title>Genome sequencing of cyanobaciteial culture collection at National Institute for Environmental Studies (NIES).</title>
        <authorList>
            <person name="Hirose Y."/>
            <person name="Shimura Y."/>
            <person name="Fujisawa T."/>
            <person name="Nakamura Y."/>
            <person name="Kawachi M."/>
        </authorList>
    </citation>
    <scope>NUCLEOTIDE SEQUENCE [LARGE SCALE GENOMIC DNA]</scope>
    <source>
        <strain evidence="1 2">NIES-2135</strain>
    </source>
</reference>
<protein>
    <submittedName>
        <fullName evidence="1">Uncharacterized protein</fullName>
    </submittedName>
</protein>
<name>A0A1Z4JP77_LEPBY</name>
<dbReference type="AlphaFoldDB" id="A0A1Z4JP77"/>
<evidence type="ECO:0000313" key="1">
    <source>
        <dbReference type="EMBL" id="BAY58524.1"/>
    </source>
</evidence>
<keyword evidence="2" id="KW-1185">Reference proteome</keyword>
<accession>A0A1Z4JP77</accession>
<evidence type="ECO:0000313" key="2">
    <source>
        <dbReference type="Proteomes" id="UP000217895"/>
    </source>
</evidence>
<proteinExistence type="predicted"/>